<feature type="region of interest" description="Disordered" evidence="1">
    <location>
        <begin position="321"/>
        <end position="353"/>
    </location>
</feature>
<proteinExistence type="predicted"/>
<keyword evidence="3" id="KW-1185">Reference proteome</keyword>
<feature type="compositionally biased region" description="Basic and acidic residues" evidence="1">
    <location>
        <begin position="321"/>
        <end position="331"/>
    </location>
</feature>
<evidence type="ECO:0000313" key="2">
    <source>
        <dbReference type="EMBL" id="UYP45903.1"/>
    </source>
</evidence>
<organism evidence="2 3">
    <name type="scientific">Candidatus Lokiarchaeum ossiferum</name>
    <dbReference type="NCBI Taxonomy" id="2951803"/>
    <lineage>
        <taxon>Archaea</taxon>
        <taxon>Promethearchaeati</taxon>
        <taxon>Promethearchaeota</taxon>
        <taxon>Promethearchaeia</taxon>
        <taxon>Promethearchaeales</taxon>
        <taxon>Promethearchaeaceae</taxon>
        <taxon>Candidatus Lokiarchaeum</taxon>
    </lineage>
</organism>
<sequence>MTKCPSCGIGELVELVPGVMNCSNCRKIFRGLIQEEKIEVQESILKDGEFFMKNTALNPKWEVADSGITVARERDKWWIAVLMCHSPNFPNIKYLRISWWKKSINVHAGMFKIDSFEELENILIVLNRINEDFDENFNPKENVTISFDPIPERAGIEDKYFVFDLKKRICPKCKWKMKKSKNKRYYECERCGEIIVLDEGHPIFDYPSEALPLSYSTNFPVNFYLPSYGISVRSTMADWKALVTIYAKENPEKKWLRFYWWQRNLQRYMTTEYSLGNTQGLRWETKKGVMSPNIYEKEHVPLLIEALKTMKLEWQKAKGIDPKKAEEDAKAHQISLKKSTKSKSVSQKSSPSTEVPYIRTKKVDIVHWILDNDETNEYNKTALVRMKKTELLNHVKKIETRHKESNKN</sequence>
<gene>
    <name evidence="2" type="ORF">NEF87_002188</name>
</gene>
<reference evidence="2" key="1">
    <citation type="submission" date="2022-09" db="EMBL/GenBank/DDBJ databases">
        <title>Actin cytoskeleton and complex cell architecture in an #Asgard archaeon.</title>
        <authorList>
            <person name="Ponce Toledo R.I."/>
            <person name="Schleper C."/>
            <person name="Rodrigues Oliveira T."/>
            <person name="Wollweber F."/>
            <person name="Xu J."/>
            <person name="Rittmann S."/>
            <person name="Klingl A."/>
            <person name="Pilhofer M."/>
        </authorList>
    </citation>
    <scope>NUCLEOTIDE SEQUENCE</scope>
    <source>
        <strain evidence="2">B-35</strain>
    </source>
</reference>
<feature type="compositionally biased region" description="Low complexity" evidence="1">
    <location>
        <begin position="342"/>
        <end position="352"/>
    </location>
</feature>
<protein>
    <submittedName>
        <fullName evidence="2">Uncharacterized protein</fullName>
    </submittedName>
</protein>
<accession>A0ABY6HRD4</accession>
<name>A0ABY6HRD4_9ARCH</name>
<dbReference type="EMBL" id="CP104013">
    <property type="protein sequence ID" value="UYP45903.1"/>
    <property type="molecule type" value="Genomic_DNA"/>
</dbReference>
<dbReference type="Proteomes" id="UP001208689">
    <property type="component" value="Chromosome"/>
</dbReference>
<evidence type="ECO:0000313" key="3">
    <source>
        <dbReference type="Proteomes" id="UP001208689"/>
    </source>
</evidence>
<evidence type="ECO:0000256" key="1">
    <source>
        <dbReference type="SAM" id="MobiDB-lite"/>
    </source>
</evidence>